<feature type="compositionally biased region" description="Polar residues" evidence="1">
    <location>
        <begin position="228"/>
        <end position="245"/>
    </location>
</feature>
<reference evidence="2" key="1">
    <citation type="submission" date="2019-06" db="EMBL/GenBank/DDBJ databases">
        <authorList>
            <person name="Zheng W."/>
        </authorList>
    </citation>
    <scope>NUCLEOTIDE SEQUENCE</scope>
    <source>
        <strain evidence="2">QDHG01</strain>
    </source>
</reference>
<feature type="compositionally biased region" description="Low complexity" evidence="1">
    <location>
        <begin position="212"/>
        <end position="223"/>
    </location>
</feature>
<evidence type="ECO:0000313" key="3">
    <source>
        <dbReference type="Proteomes" id="UP000785679"/>
    </source>
</evidence>
<protein>
    <submittedName>
        <fullName evidence="2">Uncharacterized protein</fullName>
    </submittedName>
</protein>
<feature type="compositionally biased region" description="Polar residues" evidence="1">
    <location>
        <begin position="776"/>
        <end position="788"/>
    </location>
</feature>
<dbReference type="AlphaFoldDB" id="A0A8J8P4N4"/>
<feature type="region of interest" description="Disordered" evidence="1">
    <location>
        <begin position="151"/>
        <end position="198"/>
    </location>
</feature>
<accession>A0A8J8P4N4</accession>
<comment type="caution">
    <text evidence="2">The sequence shown here is derived from an EMBL/GenBank/DDBJ whole genome shotgun (WGS) entry which is preliminary data.</text>
</comment>
<evidence type="ECO:0000256" key="1">
    <source>
        <dbReference type="SAM" id="MobiDB-lite"/>
    </source>
</evidence>
<gene>
    <name evidence="2" type="ORF">FGO68_gene10599</name>
</gene>
<feature type="region of interest" description="Disordered" evidence="1">
    <location>
        <begin position="610"/>
        <end position="630"/>
    </location>
</feature>
<proteinExistence type="predicted"/>
<dbReference type="EMBL" id="RRYP01001757">
    <property type="protein sequence ID" value="TNV85526.1"/>
    <property type="molecule type" value="Genomic_DNA"/>
</dbReference>
<dbReference type="Proteomes" id="UP000785679">
    <property type="component" value="Unassembled WGS sequence"/>
</dbReference>
<feature type="compositionally biased region" description="Polar residues" evidence="1">
    <location>
        <begin position="152"/>
        <end position="167"/>
    </location>
</feature>
<evidence type="ECO:0000313" key="2">
    <source>
        <dbReference type="EMBL" id="TNV85526.1"/>
    </source>
</evidence>
<feature type="region of interest" description="Disordered" evidence="1">
    <location>
        <begin position="458"/>
        <end position="495"/>
    </location>
</feature>
<feature type="region of interest" description="Disordered" evidence="1">
    <location>
        <begin position="771"/>
        <end position="795"/>
    </location>
</feature>
<feature type="region of interest" description="Disordered" evidence="1">
    <location>
        <begin position="212"/>
        <end position="245"/>
    </location>
</feature>
<sequence>MMPISSGQAHSANFSAGSLGSAGSSGVTPQGYIQNFNLTGSYNQPISTALSQQQNALQAVLKKNFINTHSAKPKQVVPQHAENHPKGNPLQQHGIKVKVQLGDVNRLSRISPDHLNYARNSPQYISQGILQGPKHLNQSGGMNLFIQRRESSNTAQNENEGSIQSAEHTLDRSPIVSSKHKYSAGGQHLRDAQPRNDVISRNSDKKQLHLFKQNSQMSNSSKKALAAYNSSSGHKTQLNQSDSRLSQYHKQNIHPASKFSPQSKFNSNSEQKLRSEEIIKIQNSKIQPILQTICSYRADLLDKMALYQLIIDIQSNKYQPLSILMMLASAGTENGLKFLSDFMYYEKDMVIRKLSALLLCILASSNNQGQECQSVCQQLLCKSFNFAPLVGKVQLNKIPQGILLKLKEKPSVLDQLKTSDSLALTHPIIQGCQLWTYPKIVQTNNIFRKHSKRFSAGSNDEMQLRQSLKHRPSLSSDQRRRFSKESGADRRMSTEEMMNEDFDDMETDERLNVIAPVSTQNSSSNQLMKELMWFPDPLQSCIGFIINPKEPYCYKPLHQRAQEGSNVSALQHALRVERPRQNSQSINKEEIKVEKMVIIAEATGMEPHQVDLLSSGTSSPDNQGSKNGQESNQLLKTNLSSQSELTRQHRKAFESEYMDNSAMQQAQPLILVQSNMAAYQQSLKNNRSKVQSNNKKQAKKATAMYANYISDHQIRTELIQSIYDQTKRPLIQEYNSSSKPQGQVQKNHINGNNTYSMPLSLSQNSVERDLAGAVSQDLSRTRQQSSDGGHSRSIESISRLGRVMESAEKNAKAQQQLKILSGGLKLASAQHSIGSTSKSKAKVITLSTTKNAKDEKLGQLRNVDQGLKNIVMNYLETANESLREQPQPIADIGGSQSLSKQALIEQLQQNYAQLVNHQTSLPGIPQTTTSQKSKKNISIGLAGAIQLYSPQNLTGNNFNFPNSSKKVSLDVNSKLSQSKVLKLKITKKPAQKLSNNEEMESLSKGSLFNQYQTRNKEGVLKLKSTQVKKTGMMVGEHGNGSSLDSYQTISSQGEDAGVSSARVGPHFNAGKILRQSPLLINPSMGQHFSFNKTQNILSLSQTRNPLTQQNVISKFEGVSMPAIPQTTKNAVFNSFVQHKESSAQHRSNTANVNALNNRVCERIGQ</sequence>
<name>A0A8J8P4N4_HALGN</name>
<feature type="region of interest" description="Disordered" evidence="1">
    <location>
        <begin position="735"/>
        <end position="759"/>
    </location>
</feature>
<organism evidence="2 3">
    <name type="scientific">Halteria grandinella</name>
    <dbReference type="NCBI Taxonomy" id="5974"/>
    <lineage>
        <taxon>Eukaryota</taxon>
        <taxon>Sar</taxon>
        <taxon>Alveolata</taxon>
        <taxon>Ciliophora</taxon>
        <taxon>Intramacronucleata</taxon>
        <taxon>Spirotrichea</taxon>
        <taxon>Stichotrichia</taxon>
        <taxon>Sporadotrichida</taxon>
        <taxon>Halteriidae</taxon>
        <taxon>Halteria</taxon>
    </lineage>
</organism>
<feature type="compositionally biased region" description="Polar residues" evidence="1">
    <location>
        <begin position="612"/>
        <end position="630"/>
    </location>
</feature>
<feature type="compositionally biased region" description="Basic and acidic residues" evidence="1">
    <location>
        <begin position="477"/>
        <end position="494"/>
    </location>
</feature>
<keyword evidence="3" id="KW-1185">Reference proteome</keyword>